<organism evidence="1 2">
    <name type="scientific">Tritrichomonas musculus</name>
    <dbReference type="NCBI Taxonomy" id="1915356"/>
    <lineage>
        <taxon>Eukaryota</taxon>
        <taxon>Metamonada</taxon>
        <taxon>Parabasalia</taxon>
        <taxon>Tritrichomonadida</taxon>
        <taxon>Tritrichomonadidae</taxon>
        <taxon>Tritrichomonas</taxon>
    </lineage>
</organism>
<keyword evidence="2" id="KW-1185">Reference proteome</keyword>
<proteinExistence type="predicted"/>
<comment type="caution">
    <text evidence="1">The sequence shown here is derived from an EMBL/GenBank/DDBJ whole genome shotgun (WGS) entry which is preliminary data.</text>
</comment>
<dbReference type="Proteomes" id="UP001470230">
    <property type="component" value="Unassembled WGS sequence"/>
</dbReference>
<name>A0ABR2H857_9EUKA</name>
<protein>
    <submittedName>
        <fullName evidence="1">Uncharacterized protein</fullName>
    </submittedName>
</protein>
<evidence type="ECO:0000313" key="1">
    <source>
        <dbReference type="EMBL" id="KAK8841917.1"/>
    </source>
</evidence>
<dbReference type="EMBL" id="JAPFFF010000040">
    <property type="protein sequence ID" value="KAK8841917.1"/>
    <property type="molecule type" value="Genomic_DNA"/>
</dbReference>
<gene>
    <name evidence="1" type="ORF">M9Y10_026869</name>
</gene>
<accession>A0ABR2H857</accession>
<evidence type="ECO:0000313" key="2">
    <source>
        <dbReference type="Proteomes" id="UP001470230"/>
    </source>
</evidence>
<sequence>MMNLQIDMESLEFIDDLILPNDKVRVIITSLPDEKSSTFNINAKKIEEFHQSFTFEVSKLTKKLIIIFRRKSHLKKDNIIASTIIRSDQFPKDLNDKTNSKAKNIQIYEPFPKELNDYQSVLENRKVLGQMEVQFTLSKKPENENKTDKHEN</sequence>
<reference evidence="1 2" key="1">
    <citation type="submission" date="2024-04" db="EMBL/GenBank/DDBJ databases">
        <title>Tritrichomonas musculus Genome.</title>
        <authorList>
            <person name="Alves-Ferreira E."/>
            <person name="Grigg M."/>
            <person name="Lorenzi H."/>
            <person name="Galac M."/>
        </authorList>
    </citation>
    <scope>NUCLEOTIDE SEQUENCE [LARGE SCALE GENOMIC DNA]</scope>
    <source>
        <strain evidence="1 2">EAF2021</strain>
    </source>
</reference>